<evidence type="ECO:0000313" key="1">
    <source>
        <dbReference type="EMBL" id="PZG12952.1"/>
    </source>
</evidence>
<dbReference type="RefSeq" id="WP_111217125.1">
    <property type="nucleotide sequence ID" value="NZ_POTY01000192.1"/>
</dbReference>
<comment type="caution">
    <text evidence="1">The sequence shown here is derived from an EMBL/GenBank/DDBJ whole genome shotgun (WGS) entry which is preliminary data.</text>
</comment>
<name>A0A2W2DLX2_9ACTN</name>
<evidence type="ECO:0000313" key="2">
    <source>
        <dbReference type="Proteomes" id="UP000248924"/>
    </source>
</evidence>
<accession>A0A2W2DLX2</accession>
<keyword evidence="2" id="KW-1185">Reference proteome</keyword>
<proteinExistence type="predicted"/>
<reference evidence="1 2" key="1">
    <citation type="submission" date="2018-01" db="EMBL/GenBank/DDBJ databases">
        <title>Draft genome sequence of Jishengella sp. NA12.</title>
        <authorList>
            <person name="Sahin N."/>
            <person name="Ay H."/>
            <person name="Saygin H."/>
        </authorList>
    </citation>
    <scope>NUCLEOTIDE SEQUENCE [LARGE SCALE GENOMIC DNA]</scope>
    <source>
        <strain evidence="1 2">NA12</strain>
    </source>
</reference>
<dbReference type="Proteomes" id="UP000248924">
    <property type="component" value="Unassembled WGS sequence"/>
</dbReference>
<organism evidence="1 2">
    <name type="scientific">Micromonospora craterilacus</name>
    <dbReference type="NCBI Taxonomy" id="1655439"/>
    <lineage>
        <taxon>Bacteria</taxon>
        <taxon>Bacillati</taxon>
        <taxon>Actinomycetota</taxon>
        <taxon>Actinomycetes</taxon>
        <taxon>Micromonosporales</taxon>
        <taxon>Micromonosporaceae</taxon>
        <taxon>Micromonospora</taxon>
    </lineage>
</organism>
<sequence length="111" mass="12031">MTVRAVVTRDILGVAVQIGRQTSGGTLMLRFTEDTAHLAEGRAWPEPSLRMDEDVARALYDALAEHFGHAAGGRQQRADFEHERGRVDRLIGMVGGALTAAQAGQLHGERP</sequence>
<gene>
    <name evidence="1" type="ORF">C1I95_24735</name>
</gene>
<dbReference type="EMBL" id="POTY01000192">
    <property type="protein sequence ID" value="PZG12952.1"/>
    <property type="molecule type" value="Genomic_DNA"/>
</dbReference>
<protein>
    <submittedName>
        <fullName evidence="1">Uncharacterized protein</fullName>
    </submittedName>
</protein>
<dbReference type="AlphaFoldDB" id="A0A2W2DLX2"/>
<dbReference type="OrthoDB" id="5197930at2"/>